<evidence type="ECO:0000256" key="2">
    <source>
        <dbReference type="ARBA" id="ARBA00022676"/>
    </source>
</evidence>
<accession>A0A2I0HYB2</accession>
<dbReference type="GO" id="GO:0080044">
    <property type="term" value="F:quercetin 7-O-glucosyltransferase activity"/>
    <property type="evidence" value="ECO:0007669"/>
    <property type="project" value="TreeGrafter"/>
</dbReference>
<evidence type="ECO:0000256" key="1">
    <source>
        <dbReference type="ARBA" id="ARBA00009995"/>
    </source>
</evidence>
<dbReference type="PANTHER" id="PTHR11926:SF1494">
    <property type="entry name" value="FLAVONOL 3-O-GLUCOSYLTRANSFERASE UGT76E12-RELATED"/>
    <property type="match status" value="1"/>
</dbReference>
<dbReference type="Gene3D" id="3.40.50.2000">
    <property type="entry name" value="Glycogen Phosphorylase B"/>
    <property type="match status" value="1"/>
</dbReference>
<evidence type="ECO:0000256" key="3">
    <source>
        <dbReference type="SAM" id="MobiDB-lite"/>
    </source>
</evidence>
<dbReference type="Proteomes" id="UP000233551">
    <property type="component" value="Unassembled WGS sequence"/>
</dbReference>
<sequence>MDCIPWFNIQAQGSVLYVSFGSMASMDEHDLLEMAQGLALSWQPFIWVVLQDQALNTRYACNVWRVGSELEKENVKGEKIAKANKANGGKKEREFGKEQRHSRSRIN</sequence>
<comment type="caution">
    <text evidence="4">The sequence shown here is derived from an EMBL/GenBank/DDBJ whole genome shotgun (WGS) entry which is preliminary data.</text>
</comment>
<evidence type="ECO:0000313" key="4">
    <source>
        <dbReference type="EMBL" id="PKI36520.1"/>
    </source>
</evidence>
<evidence type="ECO:0000313" key="5">
    <source>
        <dbReference type="Proteomes" id="UP000233551"/>
    </source>
</evidence>
<dbReference type="AlphaFoldDB" id="A0A2I0HYB2"/>
<proteinExistence type="inferred from homology"/>
<dbReference type="STRING" id="22663.A0A2I0HYB2"/>
<feature type="compositionally biased region" description="Basic and acidic residues" evidence="3">
    <location>
        <begin position="89"/>
        <end position="101"/>
    </location>
</feature>
<organism evidence="4 5">
    <name type="scientific">Punica granatum</name>
    <name type="common">Pomegranate</name>
    <dbReference type="NCBI Taxonomy" id="22663"/>
    <lineage>
        <taxon>Eukaryota</taxon>
        <taxon>Viridiplantae</taxon>
        <taxon>Streptophyta</taxon>
        <taxon>Embryophyta</taxon>
        <taxon>Tracheophyta</taxon>
        <taxon>Spermatophyta</taxon>
        <taxon>Magnoliopsida</taxon>
        <taxon>eudicotyledons</taxon>
        <taxon>Gunneridae</taxon>
        <taxon>Pentapetalae</taxon>
        <taxon>rosids</taxon>
        <taxon>malvids</taxon>
        <taxon>Myrtales</taxon>
        <taxon>Lythraceae</taxon>
        <taxon>Punica</taxon>
    </lineage>
</organism>
<gene>
    <name evidence="4" type="ORF">CRG98_043073</name>
</gene>
<keyword evidence="2" id="KW-0808">Transferase</keyword>
<keyword evidence="5" id="KW-1185">Reference proteome</keyword>
<protein>
    <submittedName>
        <fullName evidence="4">Uncharacterized protein</fullName>
    </submittedName>
</protein>
<name>A0A2I0HYB2_PUNGR</name>
<dbReference type="PANTHER" id="PTHR11926">
    <property type="entry name" value="GLUCOSYL/GLUCURONOSYL TRANSFERASES"/>
    <property type="match status" value="1"/>
</dbReference>
<dbReference type="EMBL" id="PGOL01004821">
    <property type="protein sequence ID" value="PKI36520.1"/>
    <property type="molecule type" value="Genomic_DNA"/>
</dbReference>
<dbReference type="SUPFAM" id="SSF53756">
    <property type="entry name" value="UDP-Glycosyltransferase/glycogen phosphorylase"/>
    <property type="match status" value="1"/>
</dbReference>
<keyword evidence="2" id="KW-0328">Glycosyltransferase</keyword>
<dbReference type="GO" id="GO:0080043">
    <property type="term" value="F:quercetin 3-O-glucosyltransferase activity"/>
    <property type="evidence" value="ECO:0007669"/>
    <property type="project" value="TreeGrafter"/>
</dbReference>
<feature type="region of interest" description="Disordered" evidence="3">
    <location>
        <begin position="80"/>
        <end position="107"/>
    </location>
</feature>
<reference evidence="4 5" key="1">
    <citation type="submission" date="2017-11" db="EMBL/GenBank/DDBJ databases">
        <title>De-novo sequencing of pomegranate (Punica granatum L.) genome.</title>
        <authorList>
            <person name="Akparov Z."/>
            <person name="Amiraslanov A."/>
            <person name="Hajiyeva S."/>
            <person name="Abbasov M."/>
            <person name="Kaur K."/>
            <person name="Hamwieh A."/>
            <person name="Solovyev V."/>
            <person name="Salamov A."/>
            <person name="Braich B."/>
            <person name="Kosarev P."/>
            <person name="Mahmoud A."/>
            <person name="Hajiyev E."/>
            <person name="Babayeva S."/>
            <person name="Izzatullayeva V."/>
            <person name="Mammadov A."/>
            <person name="Mammadov A."/>
            <person name="Sharifova S."/>
            <person name="Ojaghi J."/>
            <person name="Eynullazada K."/>
            <person name="Bayramov B."/>
            <person name="Abdulazimova A."/>
            <person name="Shahmuradov I."/>
        </authorList>
    </citation>
    <scope>NUCLEOTIDE SEQUENCE [LARGE SCALE GENOMIC DNA]</scope>
    <source>
        <strain evidence="5">cv. AG2017</strain>
        <tissue evidence="4">Leaf</tissue>
    </source>
</reference>
<comment type="similarity">
    <text evidence="1">Belongs to the UDP-glycosyltransferase family.</text>
</comment>